<keyword evidence="3" id="KW-1185">Reference proteome</keyword>
<dbReference type="EMBL" id="JBDJPC010000006">
    <property type="protein sequence ID" value="KAL1497864.1"/>
    <property type="molecule type" value="Genomic_DNA"/>
</dbReference>
<evidence type="ECO:0000313" key="3">
    <source>
        <dbReference type="Proteomes" id="UP001566132"/>
    </source>
</evidence>
<name>A0ABD1EMY9_HYPHA</name>
<protein>
    <submittedName>
        <fullName evidence="2">Uncharacterized protein</fullName>
    </submittedName>
</protein>
<evidence type="ECO:0000256" key="1">
    <source>
        <dbReference type="SAM" id="MobiDB-lite"/>
    </source>
</evidence>
<feature type="compositionally biased region" description="Basic and acidic residues" evidence="1">
    <location>
        <begin position="116"/>
        <end position="130"/>
    </location>
</feature>
<reference evidence="2 3" key="1">
    <citation type="submission" date="2024-05" db="EMBL/GenBank/DDBJ databases">
        <title>Genetic variation in Jamaican populations of the coffee berry borer (Hypothenemus hampei).</title>
        <authorList>
            <person name="Errbii M."/>
            <person name="Myrie A."/>
        </authorList>
    </citation>
    <scope>NUCLEOTIDE SEQUENCE [LARGE SCALE GENOMIC DNA]</scope>
    <source>
        <strain evidence="2">JA-Hopewell-2020-01-JO</strain>
        <tissue evidence="2">Whole body</tissue>
    </source>
</reference>
<evidence type="ECO:0000313" key="2">
    <source>
        <dbReference type="EMBL" id="KAL1497864.1"/>
    </source>
</evidence>
<comment type="caution">
    <text evidence="2">The sequence shown here is derived from an EMBL/GenBank/DDBJ whole genome shotgun (WGS) entry which is preliminary data.</text>
</comment>
<dbReference type="AlphaFoldDB" id="A0ABD1EMY9"/>
<feature type="region of interest" description="Disordered" evidence="1">
    <location>
        <begin position="116"/>
        <end position="161"/>
    </location>
</feature>
<sequence length="284" mass="33533">MEDIKSLVTIFLQKIFQNRQHVIDTTYKLIYDYNNGDRKKVDYEKTLKSICNQLGKEIPDQVLVYLLTLVDMPLDLAESDDSQLKPVIEKIKTLEEIQKTQNCLTDSMKPHLEEYVGNKHEERNSRDETTKGGTIKARHHFEEKRPKGKRKASDKSENLQHNKIRSVQSLLDLTAVSVIRNSNKLKKTYQKKFEKAWKLIKSNQYNGTYLHQCYETLRDLNKKRKLLRDIENNNITEAVMAEMHQDVDIFLKEKHVYNVVNMDLLEYITGLINKNYLLRFKKNI</sequence>
<proteinExistence type="predicted"/>
<feature type="compositionally biased region" description="Basic and acidic residues" evidence="1">
    <location>
        <begin position="140"/>
        <end position="160"/>
    </location>
</feature>
<dbReference type="Proteomes" id="UP001566132">
    <property type="component" value="Unassembled WGS sequence"/>
</dbReference>
<organism evidence="2 3">
    <name type="scientific">Hypothenemus hampei</name>
    <name type="common">Coffee berry borer</name>
    <dbReference type="NCBI Taxonomy" id="57062"/>
    <lineage>
        <taxon>Eukaryota</taxon>
        <taxon>Metazoa</taxon>
        <taxon>Ecdysozoa</taxon>
        <taxon>Arthropoda</taxon>
        <taxon>Hexapoda</taxon>
        <taxon>Insecta</taxon>
        <taxon>Pterygota</taxon>
        <taxon>Neoptera</taxon>
        <taxon>Endopterygota</taxon>
        <taxon>Coleoptera</taxon>
        <taxon>Polyphaga</taxon>
        <taxon>Cucujiformia</taxon>
        <taxon>Curculionidae</taxon>
        <taxon>Scolytinae</taxon>
        <taxon>Hypothenemus</taxon>
    </lineage>
</organism>
<accession>A0ABD1EMY9</accession>
<gene>
    <name evidence="2" type="ORF">ABEB36_008751</name>
</gene>